<dbReference type="CDD" id="cd03794">
    <property type="entry name" value="GT4_WbuB-like"/>
    <property type="match status" value="1"/>
</dbReference>
<gene>
    <name evidence="3" type="ORF">GCM10022216_32100</name>
</gene>
<feature type="domain" description="Glycosyltransferase subfamily 4-like N-terminal" evidence="2">
    <location>
        <begin position="19"/>
        <end position="186"/>
    </location>
</feature>
<keyword evidence="4" id="KW-1185">Reference proteome</keyword>
<name>A0ABP7Z3R9_9SPHI</name>
<evidence type="ECO:0000313" key="3">
    <source>
        <dbReference type="EMBL" id="GAA4146778.1"/>
    </source>
</evidence>
<organism evidence="3 4">
    <name type="scientific">Sphingobacterium kyonggiense</name>
    <dbReference type="NCBI Taxonomy" id="714075"/>
    <lineage>
        <taxon>Bacteria</taxon>
        <taxon>Pseudomonadati</taxon>
        <taxon>Bacteroidota</taxon>
        <taxon>Sphingobacteriia</taxon>
        <taxon>Sphingobacteriales</taxon>
        <taxon>Sphingobacteriaceae</taxon>
        <taxon>Sphingobacterium</taxon>
    </lineage>
</organism>
<evidence type="ECO:0000259" key="2">
    <source>
        <dbReference type="Pfam" id="PF13439"/>
    </source>
</evidence>
<feature type="domain" description="Glycosyl transferase family 1" evidence="1">
    <location>
        <begin position="213"/>
        <end position="371"/>
    </location>
</feature>
<dbReference type="Pfam" id="PF13439">
    <property type="entry name" value="Glyco_transf_4"/>
    <property type="match status" value="1"/>
</dbReference>
<comment type="caution">
    <text evidence="3">The sequence shown here is derived from an EMBL/GenBank/DDBJ whole genome shotgun (WGS) entry which is preliminary data.</text>
</comment>
<dbReference type="InterPro" id="IPR001296">
    <property type="entry name" value="Glyco_trans_1"/>
</dbReference>
<dbReference type="RefSeq" id="WP_344675808.1">
    <property type="nucleotide sequence ID" value="NZ_BAAAZI010000012.1"/>
</dbReference>
<accession>A0ABP7Z3R9</accession>
<dbReference type="SUPFAM" id="SSF53756">
    <property type="entry name" value="UDP-Glycosyltransferase/glycogen phosphorylase"/>
    <property type="match status" value="1"/>
</dbReference>
<dbReference type="PANTHER" id="PTHR12526">
    <property type="entry name" value="GLYCOSYLTRANSFERASE"/>
    <property type="match status" value="1"/>
</dbReference>
<dbReference type="PANTHER" id="PTHR12526:SF638">
    <property type="entry name" value="SPORE COAT PROTEIN SA"/>
    <property type="match status" value="1"/>
</dbReference>
<dbReference type="Proteomes" id="UP001500101">
    <property type="component" value="Unassembled WGS sequence"/>
</dbReference>
<evidence type="ECO:0000259" key="1">
    <source>
        <dbReference type="Pfam" id="PF00534"/>
    </source>
</evidence>
<dbReference type="EMBL" id="BAAAZI010000012">
    <property type="protein sequence ID" value="GAA4146778.1"/>
    <property type="molecule type" value="Genomic_DNA"/>
</dbReference>
<sequence length="403" mass="46140">MKILYFYQYFSTPKGSWGTRVYEFAKDWVEKGHEVTVITSVYSKSDLIATKLVEDQYFEGIHVKVINVIIDNKQSFLKRIFSFIKFSIISSYFAIKLPADIVIASSGPITIGLPGLIARFFRGRKLVFETRDLWPEGAIELGIIKNNLVKKLAFWFEKVCYKASSYIVTLSPGMTENIKKRYRIDHIDDVTNAANIEMFSKYEPLSNSELLPKTYAIYTGNIGMVNNSYWLFEAAKELKRLNRSDIKIVLIGEGQQREELEELAKKENITNFIRIGLMPKDKLISFIQNAFVSLVPLKGTPVLDTSSPNKFFESLAAGVPIIQNTNGWMKDFLTEHFVGYTLDPNNPLDLANKLMQMHDNVELTELMGQKALEVAKKYFDKKILSDKMLRILEKIHHGNDIGK</sequence>
<dbReference type="Gene3D" id="3.40.50.2000">
    <property type="entry name" value="Glycogen Phosphorylase B"/>
    <property type="match status" value="2"/>
</dbReference>
<dbReference type="Pfam" id="PF00534">
    <property type="entry name" value="Glycos_transf_1"/>
    <property type="match status" value="1"/>
</dbReference>
<reference evidence="4" key="1">
    <citation type="journal article" date="2019" name="Int. J. Syst. Evol. Microbiol.">
        <title>The Global Catalogue of Microorganisms (GCM) 10K type strain sequencing project: providing services to taxonomists for standard genome sequencing and annotation.</title>
        <authorList>
            <consortium name="The Broad Institute Genomics Platform"/>
            <consortium name="The Broad Institute Genome Sequencing Center for Infectious Disease"/>
            <person name="Wu L."/>
            <person name="Ma J."/>
        </authorList>
    </citation>
    <scope>NUCLEOTIDE SEQUENCE [LARGE SCALE GENOMIC DNA]</scope>
    <source>
        <strain evidence="4">JCM 16704</strain>
    </source>
</reference>
<dbReference type="InterPro" id="IPR028098">
    <property type="entry name" value="Glyco_trans_4-like_N"/>
</dbReference>
<protein>
    <submittedName>
        <fullName evidence="3">Glycosyltransferase family 4 protein</fullName>
    </submittedName>
</protein>
<proteinExistence type="predicted"/>
<evidence type="ECO:0000313" key="4">
    <source>
        <dbReference type="Proteomes" id="UP001500101"/>
    </source>
</evidence>